<sequence>MSAVANGNQTLHKPEQKETEVKPKRSGNPLMKVISPDMLSNPYPLDFMDEMMSNEFCYEKANKQLLQPLGFKTEKEWLAFCKQVWIWSESAQERESEAIANQFLSQYQNNTKIIEVLKQKLSERTQ</sequence>
<dbReference type="OrthoDB" id="9846907at2"/>
<feature type="compositionally biased region" description="Polar residues" evidence="1">
    <location>
        <begin position="1"/>
        <end position="11"/>
    </location>
</feature>
<name>A0A1U7HIH1_9CHRO</name>
<dbReference type="Proteomes" id="UP000185984">
    <property type="component" value="Unassembled WGS sequence"/>
</dbReference>
<reference evidence="2 3" key="1">
    <citation type="submission" date="2016-11" db="EMBL/GenBank/DDBJ databases">
        <title>Draft Genome Sequences of Nine Cyanobacterial Strains from Diverse Habitats.</title>
        <authorList>
            <person name="Zhu T."/>
            <person name="Hou S."/>
            <person name="Lu X."/>
            <person name="Hess W.R."/>
        </authorList>
    </citation>
    <scope>NUCLEOTIDE SEQUENCE [LARGE SCALE GENOMIC DNA]</scope>
    <source>
        <strain evidence="2 3">5.2 s.c.1</strain>
    </source>
</reference>
<evidence type="ECO:0000313" key="2">
    <source>
        <dbReference type="EMBL" id="OKH23351.1"/>
    </source>
</evidence>
<protein>
    <submittedName>
        <fullName evidence="2">Uncharacterized protein</fullName>
    </submittedName>
</protein>
<comment type="caution">
    <text evidence="2">The sequence shown here is derived from an EMBL/GenBank/DDBJ whole genome shotgun (WGS) entry which is preliminary data.</text>
</comment>
<dbReference type="EMBL" id="MRCC01000016">
    <property type="protein sequence ID" value="OKH23351.1"/>
    <property type="molecule type" value="Genomic_DNA"/>
</dbReference>
<feature type="compositionally biased region" description="Basic and acidic residues" evidence="1">
    <location>
        <begin position="12"/>
        <end position="23"/>
    </location>
</feature>
<proteinExistence type="predicted"/>
<dbReference type="AlphaFoldDB" id="A0A1U7HIH1"/>
<accession>A0A1U7HIH1</accession>
<gene>
    <name evidence="2" type="ORF">NIES1031_18020</name>
</gene>
<evidence type="ECO:0000313" key="3">
    <source>
        <dbReference type="Proteomes" id="UP000185984"/>
    </source>
</evidence>
<feature type="region of interest" description="Disordered" evidence="1">
    <location>
        <begin position="1"/>
        <end position="33"/>
    </location>
</feature>
<dbReference type="RefSeq" id="WP_073550882.1">
    <property type="nucleotide sequence ID" value="NZ_CAWMVK010000008.1"/>
</dbReference>
<evidence type="ECO:0000256" key="1">
    <source>
        <dbReference type="SAM" id="MobiDB-lite"/>
    </source>
</evidence>
<organism evidence="2 3">
    <name type="scientific">Chroogloeocystis siderophila 5.2 s.c.1</name>
    <dbReference type="NCBI Taxonomy" id="247279"/>
    <lineage>
        <taxon>Bacteria</taxon>
        <taxon>Bacillati</taxon>
        <taxon>Cyanobacteriota</taxon>
        <taxon>Cyanophyceae</taxon>
        <taxon>Oscillatoriophycideae</taxon>
        <taxon>Chroococcales</taxon>
        <taxon>Chroococcaceae</taxon>
        <taxon>Chroogloeocystis</taxon>
    </lineage>
</organism>
<keyword evidence="3" id="KW-1185">Reference proteome</keyword>